<keyword evidence="1" id="KW-0808">Transferase</keyword>
<proteinExistence type="predicted"/>
<name>A0ACB9TWZ2_HOLOL</name>
<dbReference type="Proteomes" id="UP001056778">
    <property type="component" value="Chromosome 1"/>
</dbReference>
<dbReference type="EMBL" id="CM043015">
    <property type="protein sequence ID" value="KAI4471412.1"/>
    <property type="molecule type" value="Genomic_DNA"/>
</dbReference>
<gene>
    <name evidence="1" type="ORF">MML48_1g04370</name>
</gene>
<evidence type="ECO:0000313" key="2">
    <source>
        <dbReference type="Proteomes" id="UP001056778"/>
    </source>
</evidence>
<evidence type="ECO:0000313" key="1">
    <source>
        <dbReference type="EMBL" id="KAI4471412.1"/>
    </source>
</evidence>
<comment type="caution">
    <text evidence="1">The sequence shown here is derived from an EMBL/GenBank/DDBJ whole genome shotgun (WGS) entry which is preliminary data.</text>
</comment>
<reference evidence="1" key="1">
    <citation type="submission" date="2022-04" db="EMBL/GenBank/DDBJ databases">
        <title>Chromosome-scale genome assembly of Holotrichia oblita Faldermann.</title>
        <authorList>
            <person name="Rongchong L."/>
        </authorList>
    </citation>
    <scope>NUCLEOTIDE SEQUENCE</scope>
    <source>
        <strain evidence="1">81SQS9</strain>
    </source>
</reference>
<keyword evidence="1" id="KW-0418">Kinase</keyword>
<sequence>MNIPLFFYLFFWSLDVWSLGVILYTLVSGSLPFDGSTLRELRERVLRGKYRIPFYMSTDCENLLKKFLVLNPAKRASLETIMKDKWMNMGYENDELKPYVEPEPDMSDHKRIEALVCLGYNRNDIEHSLESSKYDDVFATYLLLGRKSTDPESDGSRSGSSLSLRNMSAQQNQGAPQAIAQSPSHRGVQRSISASNAKPNRRASSGGETLRAGPQPQVAVPQTNNHQSGFKRQNTVDSATIKENSRLIAQRPASAQPKPPTENSLQSPGKPRTVIKSNTVTAKPLTTGGSVGRRSTISYDAKAGSNEKTNLTTEIPGYV</sequence>
<keyword evidence="2" id="KW-1185">Reference proteome</keyword>
<organism evidence="1 2">
    <name type="scientific">Holotrichia oblita</name>
    <name type="common">Chafer beetle</name>
    <dbReference type="NCBI Taxonomy" id="644536"/>
    <lineage>
        <taxon>Eukaryota</taxon>
        <taxon>Metazoa</taxon>
        <taxon>Ecdysozoa</taxon>
        <taxon>Arthropoda</taxon>
        <taxon>Hexapoda</taxon>
        <taxon>Insecta</taxon>
        <taxon>Pterygota</taxon>
        <taxon>Neoptera</taxon>
        <taxon>Endopterygota</taxon>
        <taxon>Coleoptera</taxon>
        <taxon>Polyphaga</taxon>
        <taxon>Scarabaeiformia</taxon>
        <taxon>Scarabaeidae</taxon>
        <taxon>Melolonthinae</taxon>
        <taxon>Holotrichia</taxon>
    </lineage>
</organism>
<accession>A0ACB9TWZ2</accession>
<protein>
    <submittedName>
        <fullName evidence="1">Map/microtubule affinity-regulating kinase</fullName>
    </submittedName>
</protein>